<keyword evidence="3" id="KW-1185">Reference proteome</keyword>
<reference evidence="2 3" key="1">
    <citation type="journal article" date="2022" name="bioRxiv">
        <title>Genomics of Preaxostyla Flagellates Illuminates Evolutionary Transitions and the Path Towards Mitochondrial Loss.</title>
        <authorList>
            <person name="Novak L.V.F."/>
            <person name="Treitli S.C."/>
            <person name="Pyrih J."/>
            <person name="Halakuc P."/>
            <person name="Pipaliya S.V."/>
            <person name="Vacek V."/>
            <person name="Brzon O."/>
            <person name="Soukal P."/>
            <person name="Eme L."/>
            <person name="Dacks J.B."/>
            <person name="Karnkowska A."/>
            <person name="Elias M."/>
            <person name="Hampl V."/>
        </authorList>
    </citation>
    <scope>NUCLEOTIDE SEQUENCE [LARGE SCALE GENOMIC DNA]</scope>
    <source>
        <strain evidence="2">NAU3</strain>
        <tissue evidence="2">Gut</tissue>
    </source>
</reference>
<feature type="region of interest" description="Disordered" evidence="1">
    <location>
        <begin position="162"/>
        <end position="187"/>
    </location>
</feature>
<dbReference type="EMBL" id="JARBJD010000057">
    <property type="protein sequence ID" value="KAK2956304.1"/>
    <property type="molecule type" value="Genomic_DNA"/>
</dbReference>
<name>A0ABQ9XXV2_9EUKA</name>
<proteinExistence type="predicted"/>
<comment type="caution">
    <text evidence="2">The sequence shown here is derived from an EMBL/GenBank/DDBJ whole genome shotgun (WGS) entry which is preliminary data.</text>
</comment>
<accession>A0ABQ9XXV2</accession>
<gene>
    <name evidence="2" type="ORF">BLNAU_8671</name>
</gene>
<dbReference type="Proteomes" id="UP001281761">
    <property type="component" value="Unassembled WGS sequence"/>
</dbReference>
<evidence type="ECO:0000313" key="2">
    <source>
        <dbReference type="EMBL" id="KAK2956304.1"/>
    </source>
</evidence>
<sequence>MTEDSKPATSKHLGMGSGRRAVARQLFAPLTQDRIPPESLTTKNDANWNKKEEDDEKVVDVYDLKVHNEDQELITEDRVNKILSTPHLRDLSLLLNKRLIHLLNTHDVLTFAQHISLGRFAGNLDIIGTNEDKGDANEKSGKFSLSSKVLIKLIAKQFTQEPSPIDIPPRAHPHPPKAITPTSPHARLTSPQLHPLPLPPTTLPIGGFNLTEVGREKVGKSCPSFILIEFEINIRSLDAAARAQ</sequence>
<evidence type="ECO:0000313" key="3">
    <source>
        <dbReference type="Proteomes" id="UP001281761"/>
    </source>
</evidence>
<protein>
    <submittedName>
        <fullName evidence="2">Uncharacterized protein</fullName>
    </submittedName>
</protein>
<evidence type="ECO:0000256" key="1">
    <source>
        <dbReference type="SAM" id="MobiDB-lite"/>
    </source>
</evidence>
<feature type="region of interest" description="Disordered" evidence="1">
    <location>
        <begin position="33"/>
        <end position="52"/>
    </location>
</feature>
<organism evidence="2 3">
    <name type="scientific">Blattamonas nauphoetae</name>
    <dbReference type="NCBI Taxonomy" id="2049346"/>
    <lineage>
        <taxon>Eukaryota</taxon>
        <taxon>Metamonada</taxon>
        <taxon>Preaxostyla</taxon>
        <taxon>Oxymonadida</taxon>
        <taxon>Blattamonas</taxon>
    </lineage>
</organism>